<gene>
    <name evidence="2" type="ORF">NHX12_021543</name>
</gene>
<protein>
    <submittedName>
        <fullName evidence="2">Uncharacterized protein</fullName>
    </submittedName>
</protein>
<organism evidence="2 3">
    <name type="scientific">Muraenolepis orangiensis</name>
    <name type="common">Patagonian moray cod</name>
    <dbReference type="NCBI Taxonomy" id="630683"/>
    <lineage>
        <taxon>Eukaryota</taxon>
        <taxon>Metazoa</taxon>
        <taxon>Chordata</taxon>
        <taxon>Craniata</taxon>
        <taxon>Vertebrata</taxon>
        <taxon>Euteleostomi</taxon>
        <taxon>Actinopterygii</taxon>
        <taxon>Neopterygii</taxon>
        <taxon>Teleostei</taxon>
        <taxon>Neoteleostei</taxon>
        <taxon>Acanthomorphata</taxon>
        <taxon>Zeiogadaria</taxon>
        <taxon>Gadariae</taxon>
        <taxon>Gadiformes</taxon>
        <taxon>Muraenolepidoidei</taxon>
        <taxon>Muraenolepididae</taxon>
        <taxon>Muraenolepis</taxon>
    </lineage>
</organism>
<reference evidence="2" key="1">
    <citation type="submission" date="2022-07" db="EMBL/GenBank/DDBJ databases">
        <title>Chromosome-level genome of Muraenolepis orangiensis.</title>
        <authorList>
            <person name="Kim J."/>
        </authorList>
    </citation>
    <scope>NUCLEOTIDE SEQUENCE</scope>
    <source>
        <strain evidence="2">KU_S4_2022</strain>
        <tissue evidence="2">Muscle</tissue>
    </source>
</reference>
<feature type="compositionally biased region" description="Basic and acidic residues" evidence="1">
    <location>
        <begin position="90"/>
        <end position="100"/>
    </location>
</feature>
<proteinExistence type="predicted"/>
<feature type="compositionally biased region" description="Basic and acidic residues" evidence="1">
    <location>
        <begin position="59"/>
        <end position="78"/>
    </location>
</feature>
<dbReference type="EMBL" id="JANIIK010000037">
    <property type="protein sequence ID" value="KAJ3611528.1"/>
    <property type="molecule type" value="Genomic_DNA"/>
</dbReference>
<name>A0A9Q0ESB5_9TELE</name>
<evidence type="ECO:0000313" key="3">
    <source>
        <dbReference type="Proteomes" id="UP001148018"/>
    </source>
</evidence>
<dbReference type="AlphaFoldDB" id="A0A9Q0ESB5"/>
<evidence type="ECO:0000256" key="1">
    <source>
        <dbReference type="SAM" id="MobiDB-lite"/>
    </source>
</evidence>
<dbReference type="Proteomes" id="UP001148018">
    <property type="component" value="Unassembled WGS sequence"/>
</dbReference>
<comment type="caution">
    <text evidence="2">The sequence shown here is derived from an EMBL/GenBank/DDBJ whole genome shotgun (WGS) entry which is preliminary data.</text>
</comment>
<keyword evidence="3" id="KW-1185">Reference proteome</keyword>
<sequence>MVVATTIFSLSERRPRHRHEKPPDSRAGISSPFVYRREDSRLTAAPHTTLPSPTPADGSRGDKERGRSVRVGMKDSMARPDNSGRSLSGDPHDDRARGILEQDSSFRYCLTACP</sequence>
<accession>A0A9Q0ESB5</accession>
<evidence type="ECO:0000313" key="2">
    <source>
        <dbReference type="EMBL" id="KAJ3611528.1"/>
    </source>
</evidence>
<feature type="region of interest" description="Disordered" evidence="1">
    <location>
        <begin position="1"/>
        <end position="101"/>
    </location>
</feature>